<name>A0A8T8SKE5_9BASI</name>
<dbReference type="InterPro" id="IPR036397">
    <property type="entry name" value="RNaseH_sf"/>
</dbReference>
<dbReference type="InterPro" id="IPR001584">
    <property type="entry name" value="Integrase_cat-core"/>
</dbReference>
<evidence type="ECO:0000256" key="11">
    <source>
        <dbReference type="ARBA" id="ARBA00022932"/>
    </source>
</evidence>
<keyword evidence="12" id="KW-0233">DNA recombination</keyword>
<keyword evidence="17" id="KW-1185">Reference proteome</keyword>
<keyword evidence="10" id="KW-0695">RNA-directed DNA polymerase</keyword>
<evidence type="ECO:0000256" key="12">
    <source>
        <dbReference type="ARBA" id="ARBA00023172"/>
    </source>
</evidence>
<dbReference type="GO" id="GO:0003964">
    <property type="term" value="F:RNA-directed DNA polymerase activity"/>
    <property type="evidence" value="ECO:0007669"/>
    <property type="project" value="UniProtKB-KW"/>
</dbReference>
<keyword evidence="7" id="KW-0460">Magnesium</keyword>
<dbReference type="Gene3D" id="3.30.420.10">
    <property type="entry name" value="Ribonuclease H-like superfamily/Ribonuclease H"/>
    <property type="match status" value="1"/>
</dbReference>
<proteinExistence type="predicted"/>
<evidence type="ECO:0000256" key="3">
    <source>
        <dbReference type="ARBA" id="ARBA00022722"/>
    </source>
</evidence>
<keyword evidence="8" id="KW-0694">RNA-binding</keyword>
<dbReference type="GO" id="GO:0006310">
    <property type="term" value="P:DNA recombination"/>
    <property type="evidence" value="ECO:0007669"/>
    <property type="project" value="UniProtKB-KW"/>
</dbReference>
<keyword evidence="6" id="KW-0378">Hydrolase</keyword>
<evidence type="ECO:0000313" key="16">
    <source>
        <dbReference type="EMBL" id="KAE8241049.1"/>
    </source>
</evidence>
<dbReference type="Pfam" id="PF00665">
    <property type="entry name" value="rve"/>
    <property type="match status" value="1"/>
</dbReference>
<gene>
    <name evidence="16" type="ORF">A4X13_0g7587</name>
</gene>
<reference evidence="16" key="2">
    <citation type="journal article" date="2019" name="IMA Fungus">
        <title>Genome sequencing and comparison of five Tilletia species to identify candidate genes for the detection of regulated species infecting wheat.</title>
        <authorList>
            <person name="Nguyen H.D.T."/>
            <person name="Sultana T."/>
            <person name="Kesanakurti P."/>
            <person name="Hambleton S."/>
        </authorList>
    </citation>
    <scope>NUCLEOTIDE SEQUENCE</scope>
    <source>
        <strain evidence="16">DAOMC 236416</strain>
    </source>
</reference>
<evidence type="ECO:0000313" key="17">
    <source>
        <dbReference type="Proteomes" id="UP000077521"/>
    </source>
</evidence>
<dbReference type="GO" id="GO:0046872">
    <property type="term" value="F:metal ion binding"/>
    <property type="evidence" value="ECO:0007669"/>
    <property type="project" value="UniProtKB-KW"/>
</dbReference>
<keyword evidence="4" id="KW-0479">Metal-binding</keyword>
<dbReference type="EMBL" id="LWDF02000980">
    <property type="protein sequence ID" value="KAE8241049.1"/>
    <property type="molecule type" value="Genomic_DNA"/>
</dbReference>
<evidence type="ECO:0000256" key="4">
    <source>
        <dbReference type="ARBA" id="ARBA00022723"/>
    </source>
</evidence>
<protein>
    <recommendedName>
        <fullName evidence="15">Integrase catalytic domain-containing protein</fullName>
    </recommendedName>
</protein>
<evidence type="ECO:0000256" key="10">
    <source>
        <dbReference type="ARBA" id="ARBA00022918"/>
    </source>
</evidence>
<accession>A0A8T8SKE5</accession>
<keyword evidence="5" id="KW-0255">Endonuclease</keyword>
<dbReference type="GO" id="GO:0016787">
    <property type="term" value="F:hydrolase activity"/>
    <property type="evidence" value="ECO:0007669"/>
    <property type="project" value="UniProtKB-KW"/>
</dbReference>
<dbReference type="InterPro" id="IPR039537">
    <property type="entry name" value="Retrotran_Ty1/copia-like"/>
</dbReference>
<comment type="catalytic activity">
    <reaction evidence="14">
        <text>DNA(n) + a 2'-deoxyribonucleoside 5'-triphosphate = DNA(n+1) + diphosphate</text>
        <dbReference type="Rhea" id="RHEA:22508"/>
        <dbReference type="Rhea" id="RHEA-COMP:17339"/>
        <dbReference type="Rhea" id="RHEA-COMP:17340"/>
        <dbReference type="ChEBI" id="CHEBI:33019"/>
        <dbReference type="ChEBI" id="CHEBI:61560"/>
        <dbReference type="ChEBI" id="CHEBI:173112"/>
        <dbReference type="EC" id="2.7.7.7"/>
    </reaction>
</comment>
<evidence type="ECO:0000256" key="2">
    <source>
        <dbReference type="ARBA" id="ARBA00022695"/>
    </source>
</evidence>
<evidence type="ECO:0000256" key="5">
    <source>
        <dbReference type="ARBA" id="ARBA00022759"/>
    </source>
</evidence>
<dbReference type="InterPro" id="IPR012337">
    <property type="entry name" value="RNaseH-like_sf"/>
</dbReference>
<evidence type="ECO:0000256" key="13">
    <source>
        <dbReference type="ARBA" id="ARBA00048173"/>
    </source>
</evidence>
<dbReference type="GO" id="GO:0003887">
    <property type="term" value="F:DNA-directed DNA polymerase activity"/>
    <property type="evidence" value="ECO:0007669"/>
    <property type="project" value="UniProtKB-KW"/>
</dbReference>
<dbReference type="GO" id="GO:0032196">
    <property type="term" value="P:transposition"/>
    <property type="evidence" value="ECO:0007669"/>
    <property type="project" value="UniProtKB-KW"/>
</dbReference>
<evidence type="ECO:0000256" key="8">
    <source>
        <dbReference type="ARBA" id="ARBA00022884"/>
    </source>
</evidence>
<keyword evidence="11" id="KW-0808">Transferase</keyword>
<reference evidence="16" key="1">
    <citation type="submission" date="2016-04" db="EMBL/GenBank/DDBJ databases">
        <authorList>
            <person name="Nguyen H.D."/>
            <person name="Samba Siva P."/>
            <person name="Cullis J."/>
            <person name="Levesque C.A."/>
            <person name="Hambleton S."/>
        </authorList>
    </citation>
    <scope>NUCLEOTIDE SEQUENCE</scope>
    <source>
        <strain evidence="16">DAOMC 236416</strain>
    </source>
</reference>
<sequence>MVENRIVKGLQDLSLADIEALIKEASRCDVWIVANQKQASYPSEADTKVHRRLERVLCDIMGPFEGHDVYLYILTLVDEWSRKTWAIPLRDRTADTIIQQLTIWAAQVETQSKERLTSVHTDNAKEFTAQDTQVSRLGEKQRSLVDMDSSILVPTKRHCGTSQWTHPREGTSDADSSSVAKVILAVCIRICYIHPQPDYIHGNQ</sequence>
<keyword evidence="1" id="KW-0815">Transposition</keyword>
<keyword evidence="3" id="KW-0540">Nuclease</keyword>
<evidence type="ECO:0000256" key="7">
    <source>
        <dbReference type="ARBA" id="ARBA00022842"/>
    </source>
</evidence>
<dbReference type="GO" id="GO:0004519">
    <property type="term" value="F:endonuclease activity"/>
    <property type="evidence" value="ECO:0007669"/>
    <property type="project" value="UniProtKB-KW"/>
</dbReference>
<keyword evidence="11" id="KW-0239">DNA-directed DNA polymerase</keyword>
<organism evidence="16 17">
    <name type="scientific">Tilletia indica</name>
    <dbReference type="NCBI Taxonomy" id="43049"/>
    <lineage>
        <taxon>Eukaryota</taxon>
        <taxon>Fungi</taxon>
        <taxon>Dikarya</taxon>
        <taxon>Basidiomycota</taxon>
        <taxon>Ustilaginomycotina</taxon>
        <taxon>Exobasidiomycetes</taxon>
        <taxon>Tilletiales</taxon>
        <taxon>Tilletiaceae</taxon>
        <taxon>Tilletia</taxon>
    </lineage>
</organism>
<dbReference type="PANTHER" id="PTHR42648:SF11">
    <property type="entry name" value="TRANSPOSON TY4-P GAG-POL POLYPROTEIN"/>
    <property type="match status" value="1"/>
</dbReference>
<keyword evidence="2" id="KW-0548">Nucleotidyltransferase</keyword>
<evidence type="ECO:0000256" key="14">
    <source>
        <dbReference type="ARBA" id="ARBA00049244"/>
    </source>
</evidence>
<dbReference type="GO" id="GO:0003723">
    <property type="term" value="F:RNA binding"/>
    <property type="evidence" value="ECO:0007669"/>
    <property type="project" value="UniProtKB-KW"/>
</dbReference>
<evidence type="ECO:0000256" key="1">
    <source>
        <dbReference type="ARBA" id="ARBA00022578"/>
    </source>
</evidence>
<comment type="caution">
    <text evidence="16">The sequence shown here is derived from an EMBL/GenBank/DDBJ whole genome shotgun (WGS) entry which is preliminary data.</text>
</comment>
<dbReference type="PROSITE" id="PS50994">
    <property type="entry name" value="INTEGRASE"/>
    <property type="match status" value="1"/>
</dbReference>
<evidence type="ECO:0000256" key="6">
    <source>
        <dbReference type="ARBA" id="ARBA00022801"/>
    </source>
</evidence>
<keyword evidence="9" id="KW-0229">DNA integration</keyword>
<dbReference type="GO" id="GO:0005634">
    <property type="term" value="C:nucleus"/>
    <property type="evidence" value="ECO:0007669"/>
    <property type="project" value="UniProtKB-ARBA"/>
</dbReference>
<dbReference type="SUPFAM" id="SSF53098">
    <property type="entry name" value="Ribonuclease H-like"/>
    <property type="match status" value="1"/>
</dbReference>
<dbReference type="Proteomes" id="UP000077521">
    <property type="component" value="Unassembled WGS sequence"/>
</dbReference>
<feature type="domain" description="Integrase catalytic" evidence="15">
    <location>
        <begin position="38"/>
        <end position="133"/>
    </location>
</feature>
<evidence type="ECO:0000259" key="15">
    <source>
        <dbReference type="PROSITE" id="PS50994"/>
    </source>
</evidence>
<dbReference type="AlphaFoldDB" id="A0A8T8SKE5"/>
<dbReference type="PANTHER" id="PTHR42648">
    <property type="entry name" value="TRANSPOSASE, PUTATIVE-RELATED"/>
    <property type="match status" value="1"/>
</dbReference>
<dbReference type="GO" id="GO:0015074">
    <property type="term" value="P:DNA integration"/>
    <property type="evidence" value="ECO:0007669"/>
    <property type="project" value="UniProtKB-KW"/>
</dbReference>
<comment type="catalytic activity">
    <reaction evidence="13">
        <text>DNA(n) + a 2'-deoxyribonucleoside 5'-triphosphate = DNA(n+1) + diphosphate</text>
        <dbReference type="Rhea" id="RHEA:22508"/>
        <dbReference type="Rhea" id="RHEA-COMP:17339"/>
        <dbReference type="Rhea" id="RHEA-COMP:17340"/>
        <dbReference type="ChEBI" id="CHEBI:33019"/>
        <dbReference type="ChEBI" id="CHEBI:61560"/>
        <dbReference type="ChEBI" id="CHEBI:173112"/>
        <dbReference type="EC" id="2.7.7.49"/>
    </reaction>
</comment>
<evidence type="ECO:0000256" key="9">
    <source>
        <dbReference type="ARBA" id="ARBA00022908"/>
    </source>
</evidence>